<dbReference type="AlphaFoldDB" id="A0A0B6Y6K5"/>
<evidence type="ECO:0000313" key="2">
    <source>
        <dbReference type="EMBL" id="CEK51794.1"/>
    </source>
</evidence>
<organism evidence="2">
    <name type="scientific">Arion vulgaris</name>
    <dbReference type="NCBI Taxonomy" id="1028688"/>
    <lineage>
        <taxon>Eukaryota</taxon>
        <taxon>Metazoa</taxon>
        <taxon>Spiralia</taxon>
        <taxon>Lophotrochozoa</taxon>
        <taxon>Mollusca</taxon>
        <taxon>Gastropoda</taxon>
        <taxon>Heterobranchia</taxon>
        <taxon>Euthyneura</taxon>
        <taxon>Panpulmonata</taxon>
        <taxon>Eupulmonata</taxon>
        <taxon>Stylommatophora</taxon>
        <taxon>Helicina</taxon>
        <taxon>Arionoidea</taxon>
        <taxon>Arionidae</taxon>
        <taxon>Arion</taxon>
    </lineage>
</organism>
<sequence>LRSEDNKLSDPIAVINGTTSSSPLRSLNSSQHRSSSETVPSYSMTSSTTSSVRHLIQDLLKEQFQEHQEQMKTEIRAFLDHPDNIKLGASQHSNAASLPSQGNIGMFHAEFIRHLVREELEGVKEFIHKEFWCIQVELIKQIFHLQKNIEAGLAECAVNPILLDEID</sequence>
<feature type="non-terminal residue" evidence="2">
    <location>
        <position position="1"/>
    </location>
</feature>
<feature type="compositionally biased region" description="Low complexity" evidence="1">
    <location>
        <begin position="20"/>
        <end position="33"/>
    </location>
</feature>
<evidence type="ECO:0000256" key="1">
    <source>
        <dbReference type="SAM" id="MobiDB-lite"/>
    </source>
</evidence>
<accession>A0A0B6Y6K5</accession>
<feature type="region of interest" description="Disordered" evidence="1">
    <location>
        <begin position="1"/>
        <end position="46"/>
    </location>
</feature>
<proteinExistence type="predicted"/>
<gene>
    <name evidence="2" type="primary">ORF14456</name>
</gene>
<reference evidence="2" key="1">
    <citation type="submission" date="2014-12" db="EMBL/GenBank/DDBJ databases">
        <title>Insight into the proteome of Arion vulgaris.</title>
        <authorList>
            <person name="Aradska J."/>
            <person name="Bulat T."/>
            <person name="Smidak R."/>
            <person name="Sarate P."/>
            <person name="Gangsoo J."/>
            <person name="Sialana F."/>
            <person name="Bilban M."/>
            <person name="Lubec G."/>
        </authorList>
    </citation>
    <scope>NUCLEOTIDE SEQUENCE</scope>
    <source>
        <tissue evidence="2">Skin</tissue>
    </source>
</reference>
<protein>
    <submittedName>
        <fullName evidence="2">Uncharacterized protein</fullName>
    </submittedName>
</protein>
<dbReference type="EMBL" id="HACG01004929">
    <property type="protein sequence ID" value="CEK51794.1"/>
    <property type="molecule type" value="Transcribed_RNA"/>
</dbReference>
<name>A0A0B6Y6K5_9EUPU</name>
<feature type="non-terminal residue" evidence="2">
    <location>
        <position position="167"/>
    </location>
</feature>